<evidence type="ECO:0000256" key="4">
    <source>
        <dbReference type="ARBA" id="ARBA00023157"/>
    </source>
</evidence>
<dbReference type="InterPro" id="IPR050541">
    <property type="entry name" value="LRR_TM_domain-containing"/>
</dbReference>
<keyword evidence="6" id="KW-0472">Membrane</keyword>
<dbReference type="PROSITE" id="PS50835">
    <property type="entry name" value="IG_LIKE"/>
    <property type="match status" value="1"/>
</dbReference>
<dbReference type="InterPro" id="IPR003599">
    <property type="entry name" value="Ig_sub"/>
</dbReference>
<feature type="compositionally biased region" description="Polar residues" evidence="5">
    <location>
        <begin position="952"/>
        <end position="969"/>
    </location>
</feature>
<evidence type="ECO:0000313" key="8">
    <source>
        <dbReference type="EMBL" id="KAF1386150.1"/>
    </source>
</evidence>
<feature type="compositionally biased region" description="Basic and acidic residues" evidence="5">
    <location>
        <begin position="822"/>
        <end position="834"/>
    </location>
</feature>
<keyword evidence="3" id="KW-0677">Repeat</keyword>
<keyword evidence="4" id="KW-1015">Disulfide bond</keyword>
<keyword evidence="2" id="KW-0732">Signal</keyword>
<feature type="transmembrane region" description="Helical" evidence="6">
    <location>
        <begin position="460"/>
        <end position="482"/>
    </location>
</feature>
<dbReference type="GO" id="GO:0005886">
    <property type="term" value="C:plasma membrane"/>
    <property type="evidence" value="ECO:0007669"/>
    <property type="project" value="TreeGrafter"/>
</dbReference>
<feature type="region of interest" description="Disordered" evidence="5">
    <location>
        <begin position="570"/>
        <end position="597"/>
    </location>
</feature>
<reference evidence="8 9" key="1">
    <citation type="submission" date="2019-06" db="EMBL/GenBank/DDBJ databases">
        <title>A chromosome-scale genome assembly of the European perch, Perca fluviatilis.</title>
        <authorList>
            <person name="Roques C."/>
            <person name="Zahm M."/>
            <person name="Cabau C."/>
            <person name="Klopp C."/>
            <person name="Bouchez O."/>
            <person name="Donnadieu C."/>
            <person name="Kuhl H."/>
            <person name="Gislard M."/>
            <person name="Guendouz S."/>
            <person name="Journot L."/>
            <person name="Haffray P."/>
            <person name="Bestin A."/>
            <person name="Morvezen R."/>
            <person name="Feron R."/>
            <person name="Wen M."/>
            <person name="Jouanno E."/>
            <person name="Herpin A."/>
            <person name="Schartl M."/>
            <person name="Postlethwait J."/>
            <person name="Schaerlinger B."/>
            <person name="Chardard D."/>
            <person name="Lecocq T."/>
            <person name="Poncet C."/>
            <person name="Jaffrelo L."/>
            <person name="Lampietro C."/>
            <person name="Guiguen Y."/>
        </authorList>
    </citation>
    <scope>NUCLEOTIDE SEQUENCE [LARGE SCALE GENOMIC DNA]</scope>
    <source>
        <tissue evidence="8">Blood</tissue>
    </source>
</reference>
<evidence type="ECO:0000256" key="6">
    <source>
        <dbReference type="SAM" id="Phobius"/>
    </source>
</evidence>
<dbReference type="EMBL" id="VHII01000009">
    <property type="protein sequence ID" value="KAF1386150.1"/>
    <property type="molecule type" value="Genomic_DNA"/>
</dbReference>
<feature type="compositionally biased region" description="Basic and acidic residues" evidence="5">
    <location>
        <begin position="585"/>
        <end position="597"/>
    </location>
</feature>
<dbReference type="SMART" id="SM00369">
    <property type="entry name" value="LRR_TYP"/>
    <property type="match status" value="5"/>
</dbReference>
<dbReference type="InterPro" id="IPR032675">
    <property type="entry name" value="LRR_dom_sf"/>
</dbReference>
<dbReference type="Pfam" id="PF13855">
    <property type="entry name" value="LRR_8"/>
    <property type="match status" value="1"/>
</dbReference>
<keyword evidence="6" id="KW-0812">Transmembrane</keyword>
<name>A0A6A5EZE1_PERFL</name>
<dbReference type="SMART" id="SM00082">
    <property type="entry name" value="LRRCT"/>
    <property type="match status" value="1"/>
</dbReference>
<feature type="region of interest" description="Disordered" evidence="5">
    <location>
        <begin position="646"/>
        <end position="694"/>
    </location>
</feature>
<evidence type="ECO:0000256" key="3">
    <source>
        <dbReference type="ARBA" id="ARBA00022737"/>
    </source>
</evidence>
<dbReference type="PANTHER" id="PTHR24369">
    <property type="entry name" value="ANTIGEN BSP, PUTATIVE-RELATED"/>
    <property type="match status" value="1"/>
</dbReference>
<dbReference type="InterPro" id="IPR003591">
    <property type="entry name" value="Leu-rich_rpt_typical-subtyp"/>
</dbReference>
<dbReference type="SMART" id="SM00409">
    <property type="entry name" value="IG"/>
    <property type="match status" value="1"/>
</dbReference>
<feature type="region of interest" description="Disordered" evidence="5">
    <location>
        <begin position="776"/>
        <end position="969"/>
    </location>
</feature>
<evidence type="ECO:0000313" key="9">
    <source>
        <dbReference type="Proteomes" id="UP000465112"/>
    </source>
</evidence>
<organism evidence="8 9">
    <name type="scientific">Perca fluviatilis</name>
    <name type="common">European perch</name>
    <dbReference type="NCBI Taxonomy" id="8168"/>
    <lineage>
        <taxon>Eukaryota</taxon>
        <taxon>Metazoa</taxon>
        <taxon>Chordata</taxon>
        <taxon>Craniata</taxon>
        <taxon>Vertebrata</taxon>
        <taxon>Euteleostomi</taxon>
        <taxon>Actinopterygii</taxon>
        <taxon>Neopterygii</taxon>
        <taxon>Teleostei</taxon>
        <taxon>Neoteleostei</taxon>
        <taxon>Acanthomorphata</taxon>
        <taxon>Eupercaria</taxon>
        <taxon>Perciformes</taxon>
        <taxon>Percoidei</taxon>
        <taxon>Percidae</taxon>
        <taxon>Percinae</taxon>
        <taxon>Perca</taxon>
    </lineage>
</organism>
<dbReference type="PANTHER" id="PTHR24369:SF210">
    <property type="entry name" value="CHAOPTIN-RELATED"/>
    <property type="match status" value="1"/>
</dbReference>
<keyword evidence="1" id="KW-0433">Leucine-rich repeat</keyword>
<dbReference type="InterPro" id="IPR007110">
    <property type="entry name" value="Ig-like_dom"/>
</dbReference>
<sequence length="1262" mass="139654">MASLGWVLVKLNAAKYSSDFDQNCRSLSVNTLGVKRPVTSFPVTLAKSGHKGQVVMAVAQGPSLAAVLLLVSSGLHCSSLRPPCPESCSCQKAPLLNCSSSGLSLVPQHIRDSVTELDLSHNLLDTVTLDRPHHNLKSVLLGNNSITHLSLCIERNIGSRYVRGRPLRRFRLSRRLGCVSWAPTLQLLSVERNQLEELPQGLEGSKSVQVLQLSFNRISTLRPGELSHLRQLKELHLRHNLITSLHPQMFQDLAQLQVLDLSFNMLTSLHPLIYLSLHNIGTDVRLGGNRWQCDCSMRSLRRWLAYDSSRGLQSWSMVCASPSILSGRDLLQLEEDDLNCFGTEKGPELHQDVTVYSGSEILLSCSTQDSVWWMPSGQASVSQPQAGLLISDITERDTGLYVCVSKEHNILSVFSLQISKIGGARRKTRSLPRTSRQIIPQGTPNRIGQERNRRAAQPNLTLAVCLSVLITFLVAFILGVLARPFIDLLWRRVTKKKRSTETNSVSSVEQRQYENEAYYNDEEPEHVGTHRERRVTFSTVEDGNVQYYDTIPNLESNNNDAVFECEAAEAEKDTNTAGYSGSENSSRRSSLEMNQRDGMDLSGGIEAGRTHKIEFEHIPDPVELDKRRLSSCSDSSLSDKIFNEDKMTRGDHLTPMSRQLAEDSVQQRADASTARKEEGTRELPGFSSEPFADWSPHVNNTNLTYCDLEQDNEEQFEFSDSVRSTSSRSSSVCGSFNDSKFIVAPTTDKQKTDDMSSSISFVSEDEVTQYIVNSDKEEEDIERNDAIKPQCPAQDLGHATPIKRRAPSPPTYSSSSGASAKDTMDHVQKQDKPPHLPSSPPPDSPSSSSSESETGGKSSRIRRKRRGVGMQGIIHTESSQSLTNIPHIRRALDIRAPLQRESSSSNSEDETIDHSGPDLSLGVPRVKRRLDVKAPLPEQSDSPSSCSESENKVTGCTANQSRHASNMSGITDDDSLITYKRIIMKASSPPNNSIYPSGKGQTIDQTKQIHMGAEMLTVAQEGPFHSVGDRNASLAPERVPSMNFNDVVKKRIEQPNYTTGVDLPPEIRWIGVGRQLSDVSIPSPRRHLDVGSSSPQHASSAEPELPQPDSSSIESDHTIQDRGRADVTLMHSSLSCNSVSLASSRAEERSERKGLSALKAMSSLRRKWEPLDENLDKGGSPVLDYHDPQSVTSFNYRRSEKDIKPLAKQPPTPLHISSTSADERRATDLLYDIPRYRRHDIGGIELPQGAPPPIPATPPPYE</sequence>
<feature type="region of interest" description="Disordered" evidence="5">
    <location>
        <begin position="1242"/>
        <end position="1262"/>
    </location>
</feature>
<dbReference type="SUPFAM" id="SSF48726">
    <property type="entry name" value="Immunoglobulin"/>
    <property type="match status" value="1"/>
</dbReference>
<feature type="compositionally biased region" description="Pro residues" evidence="5">
    <location>
        <begin position="835"/>
        <end position="844"/>
    </location>
</feature>
<dbReference type="PROSITE" id="PS51450">
    <property type="entry name" value="LRR"/>
    <property type="match status" value="2"/>
</dbReference>
<evidence type="ECO:0000256" key="2">
    <source>
        <dbReference type="ARBA" id="ARBA00022729"/>
    </source>
</evidence>
<evidence type="ECO:0000256" key="1">
    <source>
        <dbReference type="ARBA" id="ARBA00022614"/>
    </source>
</evidence>
<dbReference type="InterPro" id="IPR036179">
    <property type="entry name" value="Ig-like_dom_sf"/>
</dbReference>
<protein>
    <recommendedName>
        <fullName evidence="7">Ig-like domain-containing protein</fullName>
    </recommendedName>
</protein>
<keyword evidence="6" id="KW-1133">Transmembrane helix</keyword>
<feature type="region of interest" description="Disordered" evidence="5">
    <location>
        <begin position="1080"/>
        <end position="1120"/>
    </location>
</feature>
<evidence type="ECO:0000259" key="7">
    <source>
        <dbReference type="PROSITE" id="PS50835"/>
    </source>
</evidence>
<gene>
    <name evidence="8" type="ORF">PFLUV_G00115170</name>
</gene>
<feature type="compositionally biased region" description="Low complexity" evidence="5">
    <location>
        <begin position="938"/>
        <end position="948"/>
    </location>
</feature>
<dbReference type="InterPro" id="IPR013783">
    <property type="entry name" value="Ig-like_fold"/>
</dbReference>
<keyword evidence="9" id="KW-1185">Reference proteome</keyword>
<comment type="caution">
    <text evidence="8">The sequence shown here is derived from an EMBL/GenBank/DDBJ whole genome shotgun (WGS) entry which is preliminary data.</text>
</comment>
<proteinExistence type="predicted"/>
<accession>A0A6A5EZE1</accession>
<dbReference type="Proteomes" id="UP000465112">
    <property type="component" value="Chromosome 9"/>
</dbReference>
<dbReference type="InterPro" id="IPR001611">
    <property type="entry name" value="Leu-rich_rpt"/>
</dbReference>
<feature type="compositionally biased region" description="Pro residues" evidence="5">
    <location>
        <begin position="1249"/>
        <end position="1262"/>
    </location>
</feature>
<dbReference type="InterPro" id="IPR000483">
    <property type="entry name" value="Cys-rich_flank_reg_C"/>
</dbReference>
<dbReference type="Gene3D" id="3.80.10.10">
    <property type="entry name" value="Ribonuclease Inhibitor"/>
    <property type="match status" value="2"/>
</dbReference>
<feature type="domain" description="Ig-like" evidence="7">
    <location>
        <begin position="347"/>
        <end position="419"/>
    </location>
</feature>
<dbReference type="Gene3D" id="2.60.40.10">
    <property type="entry name" value="Immunoglobulins"/>
    <property type="match status" value="1"/>
</dbReference>
<feature type="compositionally biased region" description="Low complexity" evidence="5">
    <location>
        <begin position="845"/>
        <end position="858"/>
    </location>
</feature>
<feature type="compositionally biased region" description="Low complexity" evidence="5">
    <location>
        <begin position="811"/>
        <end position="820"/>
    </location>
</feature>
<dbReference type="AlphaFoldDB" id="A0A6A5EZE1"/>
<evidence type="ECO:0000256" key="5">
    <source>
        <dbReference type="SAM" id="MobiDB-lite"/>
    </source>
</evidence>
<dbReference type="SUPFAM" id="SSF52058">
    <property type="entry name" value="L domain-like"/>
    <property type="match status" value="1"/>
</dbReference>